<organism evidence="5 6">
    <name type="scientific">Helicovermis profundi</name>
    <dbReference type="NCBI Taxonomy" id="3065157"/>
    <lineage>
        <taxon>Bacteria</taxon>
        <taxon>Bacillati</taxon>
        <taxon>Bacillota</taxon>
        <taxon>Clostridia</taxon>
        <taxon>Helicovermis</taxon>
    </lineage>
</organism>
<sequence length="270" mass="30577">MRDVIKSSNNSLIKLIRSLKSKKNRSNHGMFIIEGIRFIEFAVENKIDLVEICYSKDMLFTDGGKNLFNKIKDKKIKSYEIEKKLFDSITDTKNTQGIIAIAKIPEYKIDFNNFTRKFILILDRIQDPGNLGTIIRTADAAGVDCIVISKGTVDPYNEKVLRSTMGSIFSMPIHYEKEILEFINKLKDNEFNILSTCLNTNSYYDEVDYQGKIAIVIGNEANGVSEEIIDISDILVKIPIWGKAESLNASIAAGIIMYEASKNRNINKIK</sequence>
<dbReference type="CDD" id="cd18095">
    <property type="entry name" value="SpoU-like_rRNA-MTase"/>
    <property type="match status" value="1"/>
</dbReference>
<gene>
    <name evidence="5" type="ORF">HLPR_09430</name>
</gene>
<evidence type="ECO:0000313" key="6">
    <source>
        <dbReference type="Proteomes" id="UP001321786"/>
    </source>
</evidence>
<proteinExistence type="inferred from homology"/>
<dbReference type="GO" id="GO:0006396">
    <property type="term" value="P:RNA processing"/>
    <property type="evidence" value="ECO:0007669"/>
    <property type="project" value="InterPro"/>
</dbReference>
<accession>A0AAU9E7I2</accession>
<keyword evidence="2 5" id="KW-0489">Methyltransferase</keyword>
<dbReference type="Gene3D" id="3.30.1330.30">
    <property type="match status" value="1"/>
</dbReference>
<dbReference type="InterPro" id="IPR004441">
    <property type="entry name" value="rRNA_MeTrfase_TrmH"/>
</dbReference>
<feature type="domain" description="RNA 2-O ribose methyltransferase substrate binding" evidence="4">
    <location>
        <begin position="32"/>
        <end position="108"/>
    </location>
</feature>
<dbReference type="Proteomes" id="UP001321786">
    <property type="component" value="Chromosome"/>
</dbReference>
<dbReference type="Pfam" id="PF00588">
    <property type="entry name" value="SpoU_methylase"/>
    <property type="match status" value="1"/>
</dbReference>
<dbReference type="InterPro" id="IPR051259">
    <property type="entry name" value="rRNA_Methyltransferase"/>
</dbReference>
<dbReference type="GO" id="GO:0003723">
    <property type="term" value="F:RNA binding"/>
    <property type="evidence" value="ECO:0007669"/>
    <property type="project" value="InterPro"/>
</dbReference>
<dbReference type="Gene3D" id="3.40.1280.10">
    <property type="match status" value="1"/>
</dbReference>
<dbReference type="GO" id="GO:0008173">
    <property type="term" value="F:RNA methyltransferase activity"/>
    <property type="evidence" value="ECO:0007669"/>
    <property type="project" value="InterPro"/>
</dbReference>
<evidence type="ECO:0000256" key="2">
    <source>
        <dbReference type="ARBA" id="ARBA00022603"/>
    </source>
</evidence>
<protein>
    <submittedName>
        <fullName evidence="5">RNA methyltransferase</fullName>
    </submittedName>
</protein>
<dbReference type="PANTHER" id="PTHR43191:SF2">
    <property type="entry name" value="RRNA METHYLTRANSFERASE 3, MITOCHONDRIAL"/>
    <property type="match status" value="1"/>
</dbReference>
<dbReference type="InterPro" id="IPR001537">
    <property type="entry name" value="SpoU_MeTrfase"/>
</dbReference>
<dbReference type="InterPro" id="IPR053888">
    <property type="entry name" value="MRM3-like_sub_bind"/>
</dbReference>
<dbReference type="GO" id="GO:0032259">
    <property type="term" value="P:methylation"/>
    <property type="evidence" value="ECO:0007669"/>
    <property type="project" value="UniProtKB-KW"/>
</dbReference>
<dbReference type="Pfam" id="PF22435">
    <property type="entry name" value="MRM3-like_sub_bind"/>
    <property type="match status" value="1"/>
</dbReference>
<evidence type="ECO:0000259" key="4">
    <source>
        <dbReference type="SMART" id="SM00967"/>
    </source>
</evidence>
<evidence type="ECO:0000256" key="1">
    <source>
        <dbReference type="ARBA" id="ARBA00007228"/>
    </source>
</evidence>
<dbReference type="GO" id="GO:0005737">
    <property type="term" value="C:cytoplasm"/>
    <property type="evidence" value="ECO:0007669"/>
    <property type="project" value="UniProtKB-ARBA"/>
</dbReference>
<dbReference type="SUPFAM" id="SSF75217">
    <property type="entry name" value="alpha/beta knot"/>
    <property type="match status" value="1"/>
</dbReference>
<dbReference type="EMBL" id="AP028654">
    <property type="protein sequence ID" value="BEP28612.1"/>
    <property type="molecule type" value="Genomic_DNA"/>
</dbReference>
<dbReference type="NCBIfam" id="TIGR00186">
    <property type="entry name" value="rRNA_methyl_3"/>
    <property type="match status" value="1"/>
</dbReference>
<dbReference type="SMART" id="SM00967">
    <property type="entry name" value="SpoU_sub_bind"/>
    <property type="match status" value="1"/>
</dbReference>
<dbReference type="InterPro" id="IPR013123">
    <property type="entry name" value="SpoU_subst-bd"/>
</dbReference>
<dbReference type="InterPro" id="IPR029064">
    <property type="entry name" value="Ribosomal_eL30-like_sf"/>
</dbReference>
<comment type="similarity">
    <text evidence="1">Belongs to the class IV-like SAM-binding methyltransferase superfamily. RNA methyltransferase TrmH family.</text>
</comment>
<dbReference type="InterPro" id="IPR029026">
    <property type="entry name" value="tRNA_m1G_MTases_N"/>
</dbReference>
<dbReference type="SUPFAM" id="SSF55315">
    <property type="entry name" value="L30e-like"/>
    <property type="match status" value="1"/>
</dbReference>
<keyword evidence="3" id="KW-0808">Transferase</keyword>
<evidence type="ECO:0000313" key="5">
    <source>
        <dbReference type="EMBL" id="BEP28612.1"/>
    </source>
</evidence>
<dbReference type="InterPro" id="IPR029028">
    <property type="entry name" value="Alpha/beta_knot_MTases"/>
</dbReference>
<name>A0AAU9E7I2_9FIRM</name>
<reference evidence="5 6" key="1">
    <citation type="submission" date="2023-08" db="EMBL/GenBank/DDBJ databases">
        <title>Helicovermis profunda gen. nov., sp. nov., a novel mesophilic, fermentative bacterium within the Bacillota from a deep-sea hydrothermal vent chimney.</title>
        <authorList>
            <person name="Miyazaki U."/>
            <person name="Mizutani D."/>
            <person name="Hashimoto Y."/>
            <person name="Tame A."/>
            <person name="Sawayama S."/>
            <person name="Miyazaki J."/>
            <person name="Takai K."/>
            <person name="Nakagawa S."/>
        </authorList>
    </citation>
    <scope>NUCLEOTIDE SEQUENCE [LARGE SCALE GENOMIC DNA]</scope>
    <source>
        <strain evidence="5 6">S502</strain>
    </source>
</reference>
<keyword evidence="6" id="KW-1185">Reference proteome</keyword>
<dbReference type="AlphaFoldDB" id="A0AAU9E7I2"/>
<dbReference type="KEGG" id="hprf:HLPR_09430"/>
<evidence type="ECO:0000256" key="3">
    <source>
        <dbReference type="ARBA" id="ARBA00022679"/>
    </source>
</evidence>
<dbReference type="RefSeq" id="WP_338536923.1">
    <property type="nucleotide sequence ID" value="NZ_AP028654.1"/>
</dbReference>
<dbReference type="PANTHER" id="PTHR43191">
    <property type="entry name" value="RRNA METHYLTRANSFERASE 3"/>
    <property type="match status" value="1"/>
</dbReference>